<feature type="compositionally biased region" description="Polar residues" evidence="1">
    <location>
        <begin position="70"/>
        <end position="84"/>
    </location>
</feature>
<feature type="domain" description="Myb-like DNA-binding" evidence="2">
    <location>
        <begin position="15"/>
        <end position="62"/>
    </location>
</feature>
<evidence type="ECO:0000256" key="1">
    <source>
        <dbReference type="SAM" id="MobiDB-lite"/>
    </source>
</evidence>
<dbReference type="GeneID" id="4701551"/>
<feature type="region of interest" description="Disordered" evidence="1">
    <location>
        <begin position="70"/>
        <end position="167"/>
    </location>
</feature>
<dbReference type="RefSeq" id="XP_001269908.1">
    <property type="nucleotide sequence ID" value="XM_001269907.1"/>
</dbReference>
<evidence type="ECO:0000259" key="2">
    <source>
        <dbReference type="Pfam" id="PF22980"/>
    </source>
</evidence>
<dbReference type="Pfam" id="PF22980">
    <property type="entry name" value="Myb_DNA-bind_8"/>
    <property type="match status" value="1"/>
</dbReference>
<evidence type="ECO:0000313" key="4">
    <source>
        <dbReference type="Proteomes" id="UP000006701"/>
    </source>
</evidence>
<dbReference type="eggNOG" id="ENOG502RPBG">
    <property type="taxonomic scope" value="Eukaryota"/>
</dbReference>
<feature type="compositionally biased region" description="Basic residues" evidence="1">
    <location>
        <begin position="146"/>
        <end position="156"/>
    </location>
</feature>
<keyword evidence="4" id="KW-1185">Reference proteome</keyword>
<name>A1CS61_ASPCL</name>
<protein>
    <recommendedName>
        <fullName evidence="2">Myb-like DNA-binding domain-containing protein</fullName>
    </recommendedName>
</protein>
<feature type="compositionally biased region" description="Basic residues" evidence="1">
    <location>
        <begin position="111"/>
        <end position="121"/>
    </location>
</feature>
<dbReference type="Proteomes" id="UP000006701">
    <property type="component" value="Unassembled WGS sequence"/>
</dbReference>
<dbReference type="HOGENOM" id="CLU_123960_0_0_1"/>
<dbReference type="EMBL" id="DS027059">
    <property type="protein sequence ID" value="EAW08482.1"/>
    <property type="molecule type" value="Genomic_DNA"/>
</dbReference>
<accession>A1CS61</accession>
<dbReference type="VEuPathDB" id="FungiDB:ACLA_032170"/>
<proteinExistence type="predicted"/>
<evidence type="ECO:0000313" key="3">
    <source>
        <dbReference type="EMBL" id="EAW08482.1"/>
    </source>
</evidence>
<organism evidence="3 4">
    <name type="scientific">Aspergillus clavatus (strain ATCC 1007 / CBS 513.65 / DSM 816 / NCTC 3887 / NRRL 1 / QM 1276 / 107)</name>
    <dbReference type="NCBI Taxonomy" id="344612"/>
    <lineage>
        <taxon>Eukaryota</taxon>
        <taxon>Fungi</taxon>
        <taxon>Dikarya</taxon>
        <taxon>Ascomycota</taxon>
        <taxon>Pezizomycotina</taxon>
        <taxon>Eurotiomycetes</taxon>
        <taxon>Eurotiomycetidae</taxon>
        <taxon>Eurotiales</taxon>
        <taxon>Aspergillaceae</taxon>
        <taxon>Aspergillus</taxon>
        <taxon>Aspergillus subgen. Fumigati</taxon>
    </lineage>
</organism>
<reference evidence="3 4" key="1">
    <citation type="journal article" date="2008" name="PLoS Genet.">
        <title>Genomic islands in the pathogenic filamentous fungus Aspergillus fumigatus.</title>
        <authorList>
            <person name="Fedorova N.D."/>
            <person name="Khaldi N."/>
            <person name="Joardar V.S."/>
            <person name="Maiti R."/>
            <person name="Amedeo P."/>
            <person name="Anderson M.J."/>
            <person name="Crabtree J."/>
            <person name="Silva J.C."/>
            <person name="Badger J.H."/>
            <person name="Albarraq A."/>
            <person name="Angiuoli S."/>
            <person name="Bussey H."/>
            <person name="Bowyer P."/>
            <person name="Cotty P.J."/>
            <person name="Dyer P.S."/>
            <person name="Egan A."/>
            <person name="Galens K."/>
            <person name="Fraser-Liggett C.M."/>
            <person name="Haas B.J."/>
            <person name="Inman J.M."/>
            <person name="Kent R."/>
            <person name="Lemieux S."/>
            <person name="Malavazi I."/>
            <person name="Orvis J."/>
            <person name="Roemer T."/>
            <person name="Ronning C.M."/>
            <person name="Sundaram J.P."/>
            <person name="Sutton G."/>
            <person name="Turner G."/>
            <person name="Venter J.C."/>
            <person name="White O.R."/>
            <person name="Whitty B.R."/>
            <person name="Youngman P."/>
            <person name="Wolfe K.H."/>
            <person name="Goldman G.H."/>
            <person name="Wortman J.R."/>
            <person name="Jiang B."/>
            <person name="Denning D.W."/>
            <person name="Nierman W.C."/>
        </authorList>
    </citation>
    <scope>NUCLEOTIDE SEQUENCE [LARGE SCALE GENOMIC DNA]</scope>
    <source>
        <strain evidence="4">ATCC 1007 / CBS 513.65 / DSM 816 / NCTC 3887 / NRRL 1</strain>
    </source>
</reference>
<gene>
    <name evidence="3" type="ORF">ACLA_032170</name>
</gene>
<dbReference type="OrthoDB" id="5421770at2759"/>
<dbReference type="KEGG" id="act:ACLA_032170"/>
<sequence length="192" mass="20457">MSSNPETNGEEIPSGDTAFIIECLKHLNESKQVDISKVAGALKYSNVASAGNRFRALRKRYGFVNLECKNSSTPTKANKFTNNGKAGKEGLDADEEHDSAADTVMSSPTKPPKRSTGRKGAKATSKPIPATDSMDTEGPASPSKKPAAKRGPRGRGKQIGNPLAVMDSVEIPVKKEWDGIKAEDDDLGKTEV</sequence>
<dbReference type="AlphaFoldDB" id="A1CS61"/>
<dbReference type="InterPro" id="IPR054505">
    <property type="entry name" value="Myb_DNA-bind_8"/>
</dbReference>
<dbReference type="OMA" id="CMGDDKQ"/>